<accession>A0A1B7HM48</accession>
<dbReference type="InterPro" id="IPR036390">
    <property type="entry name" value="WH_DNA-bd_sf"/>
</dbReference>
<feature type="domain" description="HTH lysR-type" evidence="5">
    <location>
        <begin position="1"/>
        <end position="59"/>
    </location>
</feature>
<dbReference type="PANTHER" id="PTHR30537">
    <property type="entry name" value="HTH-TYPE TRANSCRIPTIONAL REGULATOR"/>
    <property type="match status" value="1"/>
</dbReference>
<organism evidence="6 7">
    <name type="scientific">Buttiauxella gaviniae ATCC 51604</name>
    <dbReference type="NCBI Taxonomy" id="1354253"/>
    <lineage>
        <taxon>Bacteria</taxon>
        <taxon>Pseudomonadati</taxon>
        <taxon>Pseudomonadota</taxon>
        <taxon>Gammaproteobacteria</taxon>
        <taxon>Enterobacterales</taxon>
        <taxon>Enterobacteriaceae</taxon>
        <taxon>Buttiauxella</taxon>
    </lineage>
</organism>
<comment type="caution">
    <text evidence="6">The sequence shown here is derived from an EMBL/GenBank/DDBJ whole genome shotgun (WGS) entry which is preliminary data.</text>
</comment>
<gene>
    <name evidence="6" type="ORF">M977_04580</name>
</gene>
<dbReference type="GO" id="GO:0043565">
    <property type="term" value="F:sequence-specific DNA binding"/>
    <property type="evidence" value="ECO:0007669"/>
    <property type="project" value="TreeGrafter"/>
</dbReference>
<evidence type="ECO:0000256" key="4">
    <source>
        <dbReference type="ARBA" id="ARBA00023163"/>
    </source>
</evidence>
<protein>
    <submittedName>
        <fullName evidence="6">LysR family transcriptional regulator</fullName>
    </submittedName>
</protein>
<dbReference type="FunFam" id="1.10.10.10:FF:000001">
    <property type="entry name" value="LysR family transcriptional regulator"/>
    <property type="match status" value="1"/>
</dbReference>
<dbReference type="Pfam" id="PF00126">
    <property type="entry name" value="HTH_1"/>
    <property type="match status" value="1"/>
</dbReference>
<sequence length="300" mass="33427">MNRITALNIFRRVVELGTFKAAAEDLHLSQAAVSKNINELEDHLGTALINRTTRRMNVTESGLVYYRQICSVLDALESADQSVMASSFSPKGSLRVSAPMSYGLIKINPLICDFRHKYPDISTEVILSDTYVDLIDKGVDVAIRGGGVLNDSSMRSRLICKVRRVLCASPDYLSQAAPATHPDNLKEHDCLVYSLSSSPRKWIFTRGNESTSVDLMPANYSVNNGIALKQAAIKGLGIILIPEEFVRLELESGELVEVMPEWVPDTHSLYAVYPYHKEQSQKVRLFIDFVMAAFREIDKG</sequence>
<evidence type="ECO:0000313" key="6">
    <source>
        <dbReference type="EMBL" id="OAT16670.1"/>
    </source>
</evidence>
<dbReference type="Proteomes" id="UP000078504">
    <property type="component" value="Unassembled WGS sequence"/>
</dbReference>
<evidence type="ECO:0000256" key="2">
    <source>
        <dbReference type="ARBA" id="ARBA00023015"/>
    </source>
</evidence>
<evidence type="ECO:0000256" key="3">
    <source>
        <dbReference type="ARBA" id="ARBA00023125"/>
    </source>
</evidence>
<proteinExistence type="inferred from homology"/>
<evidence type="ECO:0000259" key="5">
    <source>
        <dbReference type="PROSITE" id="PS50931"/>
    </source>
</evidence>
<dbReference type="Gene3D" id="1.10.10.10">
    <property type="entry name" value="Winged helix-like DNA-binding domain superfamily/Winged helix DNA-binding domain"/>
    <property type="match status" value="1"/>
</dbReference>
<dbReference type="InterPro" id="IPR058163">
    <property type="entry name" value="LysR-type_TF_proteobact-type"/>
</dbReference>
<dbReference type="PANTHER" id="PTHR30537:SF5">
    <property type="entry name" value="HTH-TYPE TRANSCRIPTIONAL ACTIVATOR TTDR-RELATED"/>
    <property type="match status" value="1"/>
</dbReference>
<keyword evidence="4" id="KW-0804">Transcription</keyword>
<evidence type="ECO:0000313" key="7">
    <source>
        <dbReference type="Proteomes" id="UP000078504"/>
    </source>
</evidence>
<dbReference type="PRINTS" id="PR00039">
    <property type="entry name" value="HTHLYSR"/>
</dbReference>
<name>A0A1B7HM48_9ENTR</name>
<dbReference type="GO" id="GO:0006351">
    <property type="term" value="P:DNA-templated transcription"/>
    <property type="evidence" value="ECO:0007669"/>
    <property type="project" value="TreeGrafter"/>
</dbReference>
<dbReference type="GO" id="GO:0003700">
    <property type="term" value="F:DNA-binding transcription factor activity"/>
    <property type="evidence" value="ECO:0007669"/>
    <property type="project" value="InterPro"/>
</dbReference>
<dbReference type="CDD" id="cd08422">
    <property type="entry name" value="PBP2_CrgA_like"/>
    <property type="match status" value="1"/>
</dbReference>
<evidence type="ECO:0000256" key="1">
    <source>
        <dbReference type="ARBA" id="ARBA00009437"/>
    </source>
</evidence>
<dbReference type="SUPFAM" id="SSF53850">
    <property type="entry name" value="Periplasmic binding protein-like II"/>
    <property type="match status" value="1"/>
</dbReference>
<keyword evidence="2" id="KW-0805">Transcription regulation</keyword>
<keyword evidence="3" id="KW-0238">DNA-binding</keyword>
<dbReference type="RefSeq" id="WP_064519197.1">
    <property type="nucleotide sequence ID" value="NZ_LXEP01000050.1"/>
</dbReference>
<dbReference type="PROSITE" id="PS50931">
    <property type="entry name" value="HTH_LYSR"/>
    <property type="match status" value="1"/>
</dbReference>
<dbReference type="Pfam" id="PF03466">
    <property type="entry name" value="LysR_substrate"/>
    <property type="match status" value="1"/>
</dbReference>
<reference evidence="6 7" key="1">
    <citation type="submission" date="2016-04" db="EMBL/GenBank/DDBJ databases">
        <title>ATOL: Assembling a taxonomically balanced genome-scale reconstruction of the evolutionary history of the Enterobacteriaceae.</title>
        <authorList>
            <person name="Plunkett G.III."/>
            <person name="Neeno-Eckwall E.C."/>
            <person name="Glasner J.D."/>
            <person name="Perna N.T."/>
        </authorList>
    </citation>
    <scope>NUCLEOTIDE SEQUENCE [LARGE SCALE GENOMIC DNA]</scope>
    <source>
        <strain evidence="6 7">ATCC 51604</strain>
    </source>
</reference>
<dbReference type="AlphaFoldDB" id="A0A1B7HM48"/>
<dbReference type="Gene3D" id="3.40.190.290">
    <property type="match status" value="1"/>
</dbReference>
<comment type="similarity">
    <text evidence="1">Belongs to the LysR transcriptional regulatory family.</text>
</comment>
<dbReference type="InterPro" id="IPR036388">
    <property type="entry name" value="WH-like_DNA-bd_sf"/>
</dbReference>
<dbReference type="SUPFAM" id="SSF46785">
    <property type="entry name" value="Winged helix' DNA-binding domain"/>
    <property type="match status" value="1"/>
</dbReference>
<dbReference type="InterPro" id="IPR005119">
    <property type="entry name" value="LysR_subst-bd"/>
</dbReference>
<dbReference type="InterPro" id="IPR000847">
    <property type="entry name" value="LysR_HTH_N"/>
</dbReference>
<dbReference type="PATRIC" id="fig|1354253.4.peg.4712"/>
<dbReference type="EMBL" id="LXEP01000050">
    <property type="protein sequence ID" value="OAT16670.1"/>
    <property type="molecule type" value="Genomic_DNA"/>
</dbReference>